<dbReference type="SUPFAM" id="SSF48452">
    <property type="entry name" value="TPR-like"/>
    <property type="match status" value="1"/>
</dbReference>
<comment type="caution">
    <text evidence="1">The sequence shown here is derived from an EMBL/GenBank/DDBJ whole genome shotgun (WGS) entry which is preliminary data.</text>
</comment>
<keyword evidence="2" id="KW-1185">Reference proteome</keyword>
<proteinExistence type="predicted"/>
<name>A0ABU5TV55_9CYAN</name>
<dbReference type="Proteomes" id="UP001301728">
    <property type="component" value="Unassembled WGS sequence"/>
</dbReference>
<dbReference type="EMBL" id="JAYGHT010000015">
    <property type="protein sequence ID" value="MEA5518786.1"/>
    <property type="molecule type" value="Genomic_DNA"/>
</dbReference>
<organism evidence="1 2">
    <name type="scientific">Limnoraphis robusta CCNP1315</name>
    <dbReference type="NCBI Taxonomy" id="3110306"/>
    <lineage>
        <taxon>Bacteria</taxon>
        <taxon>Bacillati</taxon>
        <taxon>Cyanobacteriota</taxon>
        <taxon>Cyanophyceae</taxon>
        <taxon>Oscillatoriophycideae</taxon>
        <taxon>Oscillatoriales</taxon>
        <taxon>Sirenicapillariaceae</taxon>
        <taxon>Limnoraphis</taxon>
    </lineage>
</organism>
<reference evidence="1 2" key="1">
    <citation type="submission" date="2023-12" db="EMBL/GenBank/DDBJ databases">
        <title>Baltic Sea Cyanobacteria.</title>
        <authorList>
            <person name="Delbaje E."/>
            <person name="Fewer D.P."/>
            <person name="Shishido T.K."/>
        </authorList>
    </citation>
    <scope>NUCLEOTIDE SEQUENCE [LARGE SCALE GENOMIC DNA]</scope>
    <source>
        <strain evidence="1 2">CCNP 1315</strain>
    </source>
</reference>
<dbReference type="RefSeq" id="WP_323219107.1">
    <property type="nucleotide sequence ID" value="NZ_JAYGHT010000015.1"/>
</dbReference>
<protein>
    <submittedName>
        <fullName evidence="1">Tetratricopeptide repeat protein</fullName>
    </submittedName>
</protein>
<dbReference type="Pfam" id="PF13424">
    <property type="entry name" value="TPR_12"/>
    <property type="match status" value="1"/>
</dbReference>
<evidence type="ECO:0000313" key="1">
    <source>
        <dbReference type="EMBL" id="MEA5518786.1"/>
    </source>
</evidence>
<dbReference type="Gene3D" id="1.25.40.10">
    <property type="entry name" value="Tetratricopeptide repeat domain"/>
    <property type="match status" value="1"/>
</dbReference>
<evidence type="ECO:0000313" key="2">
    <source>
        <dbReference type="Proteomes" id="UP001301728"/>
    </source>
</evidence>
<dbReference type="InterPro" id="IPR011990">
    <property type="entry name" value="TPR-like_helical_dom_sf"/>
</dbReference>
<gene>
    <name evidence="1" type="ORF">VB854_07465</name>
</gene>
<sequence length="117" mass="13411">MKPKNSPSKELFHAREIYQEISDSSDFNNFTARQAEAKLLSVTASYWWSDNQKKALEFHNQALKIYQEIGDKQGEALALRSGGDNYGRLEDRQKQLEFYTQALTIYQEIGDSVGEAN</sequence>
<accession>A0ABU5TV55</accession>